<evidence type="ECO:0000313" key="2">
    <source>
        <dbReference type="EMBL" id="KAF2832242.1"/>
    </source>
</evidence>
<organism evidence="2 3">
    <name type="scientific">Ophiobolus disseminans</name>
    <dbReference type="NCBI Taxonomy" id="1469910"/>
    <lineage>
        <taxon>Eukaryota</taxon>
        <taxon>Fungi</taxon>
        <taxon>Dikarya</taxon>
        <taxon>Ascomycota</taxon>
        <taxon>Pezizomycotina</taxon>
        <taxon>Dothideomycetes</taxon>
        <taxon>Pleosporomycetidae</taxon>
        <taxon>Pleosporales</taxon>
        <taxon>Pleosporineae</taxon>
        <taxon>Phaeosphaeriaceae</taxon>
        <taxon>Ophiobolus</taxon>
    </lineage>
</organism>
<feature type="compositionally biased region" description="Low complexity" evidence="1">
    <location>
        <begin position="372"/>
        <end position="387"/>
    </location>
</feature>
<reference evidence="2" key="1">
    <citation type="journal article" date="2020" name="Stud. Mycol.">
        <title>101 Dothideomycetes genomes: a test case for predicting lifestyles and emergence of pathogens.</title>
        <authorList>
            <person name="Haridas S."/>
            <person name="Albert R."/>
            <person name="Binder M."/>
            <person name="Bloem J."/>
            <person name="Labutti K."/>
            <person name="Salamov A."/>
            <person name="Andreopoulos B."/>
            <person name="Baker S."/>
            <person name="Barry K."/>
            <person name="Bills G."/>
            <person name="Bluhm B."/>
            <person name="Cannon C."/>
            <person name="Castanera R."/>
            <person name="Culley D."/>
            <person name="Daum C."/>
            <person name="Ezra D."/>
            <person name="Gonzalez J."/>
            <person name="Henrissat B."/>
            <person name="Kuo A."/>
            <person name="Liang C."/>
            <person name="Lipzen A."/>
            <person name="Lutzoni F."/>
            <person name="Magnuson J."/>
            <person name="Mondo S."/>
            <person name="Nolan M."/>
            <person name="Ohm R."/>
            <person name="Pangilinan J."/>
            <person name="Park H.-J."/>
            <person name="Ramirez L."/>
            <person name="Alfaro M."/>
            <person name="Sun H."/>
            <person name="Tritt A."/>
            <person name="Yoshinaga Y."/>
            <person name="Zwiers L.-H."/>
            <person name="Turgeon B."/>
            <person name="Goodwin S."/>
            <person name="Spatafora J."/>
            <person name="Crous P."/>
            <person name="Grigoriev I."/>
        </authorList>
    </citation>
    <scope>NUCLEOTIDE SEQUENCE</scope>
    <source>
        <strain evidence="2">CBS 113818</strain>
    </source>
</reference>
<name>A0A6A7AG39_9PLEO</name>
<dbReference type="EMBL" id="MU006217">
    <property type="protein sequence ID" value="KAF2832242.1"/>
    <property type="molecule type" value="Genomic_DNA"/>
</dbReference>
<accession>A0A6A7AG39</accession>
<protein>
    <submittedName>
        <fullName evidence="2">Uncharacterized protein</fullName>
    </submittedName>
</protein>
<evidence type="ECO:0000313" key="3">
    <source>
        <dbReference type="Proteomes" id="UP000799424"/>
    </source>
</evidence>
<gene>
    <name evidence="2" type="ORF">CC86DRAFT_377441</name>
</gene>
<proteinExistence type="predicted"/>
<feature type="region of interest" description="Disordered" evidence="1">
    <location>
        <begin position="184"/>
        <end position="239"/>
    </location>
</feature>
<keyword evidence="3" id="KW-1185">Reference proteome</keyword>
<dbReference type="Proteomes" id="UP000799424">
    <property type="component" value="Unassembled WGS sequence"/>
</dbReference>
<feature type="compositionally biased region" description="Basic and acidic residues" evidence="1">
    <location>
        <begin position="414"/>
        <end position="423"/>
    </location>
</feature>
<feature type="compositionally biased region" description="Low complexity" evidence="1">
    <location>
        <begin position="210"/>
        <end position="239"/>
    </location>
</feature>
<feature type="region of interest" description="Disordered" evidence="1">
    <location>
        <begin position="355"/>
        <end position="394"/>
    </location>
</feature>
<evidence type="ECO:0000256" key="1">
    <source>
        <dbReference type="SAM" id="MobiDB-lite"/>
    </source>
</evidence>
<dbReference type="AlphaFoldDB" id="A0A6A7AG39"/>
<feature type="compositionally biased region" description="Polar residues" evidence="1">
    <location>
        <begin position="424"/>
        <end position="435"/>
    </location>
</feature>
<sequence length="446" mass="45920">MLRRHDSTPANGTSIISNSAGFAWPSGSSVLGGAASVVSNTAIPTYLHDTNGNYPPSATLLGSSSKIAIPTYLHDTKGNYLASATLVASSSSASPRNENEEEHGPHESVALAASWTISLSNPESPSVVVASNIASPSAAFDDGSWSPTKCDQNNAPIATSMLQYGNDFPSPAFSADNALTSMCNNSPIHGPAPRLSRSASPQDGETSNAPEPTLSSSTIPSIPSNTPAPSLTTTSSALPSPAASTLVLPTFVYSSIGPALGEPTPTPTPTSASSTSSYHLVIIVIDLSSTKTTSPNVKINTCILTGKQKRGMPTPPCRELDRRGASTLTLETTVVTGTLPRASGVVVSRTSAVAKSTADGAKASSSKKVEATSKPTTTTTSHSSAPTRIPDPRCPYPYPDINCDGDTTLVTKTKKEEASKTKEGVTTTAKPSSSHISWCPYPGQDC</sequence>
<feature type="region of interest" description="Disordered" evidence="1">
    <location>
        <begin position="414"/>
        <end position="435"/>
    </location>
</feature>
<feature type="compositionally biased region" description="Polar residues" evidence="1">
    <location>
        <begin position="197"/>
        <end position="209"/>
    </location>
</feature>